<dbReference type="InterPro" id="IPR005346">
    <property type="entry name" value="RnfH"/>
</dbReference>
<dbReference type="Gene3D" id="3.10.20.280">
    <property type="entry name" value="RnfH-like"/>
    <property type="match status" value="1"/>
</dbReference>
<dbReference type="STRING" id="634436.SAMN05216361_1965"/>
<dbReference type="InterPro" id="IPR037021">
    <property type="entry name" value="RnfH_sf"/>
</dbReference>
<evidence type="ECO:0000256" key="2">
    <source>
        <dbReference type="HAMAP-Rule" id="MF_00460"/>
    </source>
</evidence>
<comment type="similarity">
    <text evidence="1 2">Belongs to the UPF0125 (RnfH) family.</text>
</comment>
<feature type="compositionally biased region" description="Basic and acidic residues" evidence="3">
    <location>
        <begin position="91"/>
        <end position="103"/>
    </location>
</feature>
<keyword evidence="5" id="KW-1185">Reference proteome</keyword>
<dbReference type="NCBIfam" id="NF002490">
    <property type="entry name" value="PRK01777.1"/>
    <property type="match status" value="1"/>
</dbReference>
<dbReference type="SUPFAM" id="SSF54285">
    <property type="entry name" value="MoaD/ThiS"/>
    <property type="match status" value="1"/>
</dbReference>
<dbReference type="PANTHER" id="PTHR37483:SF1">
    <property type="entry name" value="UPF0125 PROTEIN RATB"/>
    <property type="match status" value="1"/>
</dbReference>
<dbReference type="OrthoDB" id="9796575at2"/>
<name>A0A1M5J6J9_9ALTE</name>
<dbReference type="Pfam" id="PF03658">
    <property type="entry name" value="Ub-RnfH"/>
    <property type="match status" value="1"/>
</dbReference>
<dbReference type="PANTHER" id="PTHR37483">
    <property type="entry name" value="UPF0125 PROTEIN RATB"/>
    <property type="match status" value="1"/>
</dbReference>
<reference evidence="5" key="1">
    <citation type="submission" date="2016-11" db="EMBL/GenBank/DDBJ databases">
        <authorList>
            <person name="Varghese N."/>
            <person name="Submissions S."/>
        </authorList>
    </citation>
    <scope>NUCLEOTIDE SEQUENCE [LARGE SCALE GENOMIC DNA]</scope>
    <source>
        <strain evidence="5">CGMCC 1.8995</strain>
    </source>
</reference>
<protein>
    <recommendedName>
        <fullName evidence="2">UPF0125 protein SAMN05216361_1965</fullName>
    </recommendedName>
</protein>
<accession>A0A1M5J6J9</accession>
<evidence type="ECO:0000256" key="1">
    <source>
        <dbReference type="ARBA" id="ARBA00010645"/>
    </source>
</evidence>
<proteinExistence type="inferred from homology"/>
<dbReference type="HAMAP" id="MF_00460">
    <property type="entry name" value="UPF0125_RnfH"/>
    <property type="match status" value="1"/>
</dbReference>
<sequence length="116" mass="12736">MDDLINVEVAYATPEKQSLIELTVPVGSTVEQAIMASGVLDIHPEIELKKAKVGVWNRVVKPSLEVNNGDRIEVYRPLIADPKEVRKRRAEKAIQEGRADKVTGGRPNPLKAGAKN</sequence>
<evidence type="ECO:0000313" key="5">
    <source>
        <dbReference type="Proteomes" id="UP000184520"/>
    </source>
</evidence>
<gene>
    <name evidence="4" type="ORF">SAMN05216361_1965</name>
</gene>
<dbReference type="Proteomes" id="UP000184520">
    <property type="component" value="Unassembled WGS sequence"/>
</dbReference>
<evidence type="ECO:0000256" key="3">
    <source>
        <dbReference type="SAM" id="MobiDB-lite"/>
    </source>
</evidence>
<dbReference type="RefSeq" id="WP_073321698.1">
    <property type="nucleotide sequence ID" value="NZ_FQWD01000003.1"/>
</dbReference>
<organism evidence="4 5">
    <name type="scientific">Marisediminitalea aggregata</name>
    <dbReference type="NCBI Taxonomy" id="634436"/>
    <lineage>
        <taxon>Bacteria</taxon>
        <taxon>Pseudomonadati</taxon>
        <taxon>Pseudomonadota</taxon>
        <taxon>Gammaproteobacteria</taxon>
        <taxon>Alteromonadales</taxon>
        <taxon>Alteromonadaceae</taxon>
        <taxon>Marisediminitalea</taxon>
    </lineage>
</organism>
<dbReference type="InterPro" id="IPR016155">
    <property type="entry name" value="Mopterin_synth/thiamin_S_b"/>
</dbReference>
<dbReference type="AlphaFoldDB" id="A0A1M5J6J9"/>
<dbReference type="EMBL" id="FQWD01000003">
    <property type="protein sequence ID" value="SHG36204.1"/>
    <property type="molecule type" value="Genomic_DNA"/>
</dbReference>
<evidence type="ECO:0000313" key="4">
    <source>
        <dbReference type="EMBL" id="SHG36204.1"/>
    </source>
</evidence>
<feature type="region of interest" description="Disordered" evidence="3">
    <location>
        <begin position="89"/>
        <end position="116"/>
    </location>
</feature>